<organism evidence="1 2">
    <name type="scientific">Planktothrix paucivesiculata PCC 9631</name>
    <dbReference type="NCBI Taxonomy" id="671071"/>
    <lineage>
        <taxon>Bacteria</taxon>
        <taxon>Bacillati</taxon>
        <taxon>Cyanobacteriota</taxon>
        <taxon>Cyanophyceae</taxon>
        <taxon>Oscillatoriophycideae</taxon>
        <taxon>Oscillatoriales</taxon>
        <taxon>Microcoleaceae</taxon>
        <taxon>Planktothrix</taxon>
    </lineage>
</organism>
<reference evidence="1" key="1">
    <citation type="submission" date="2019-10" db="EMBL/GenBank/DDBJ databases">
        <authorList>
            <consortium name="Genoscope - CEA"/>
            <person name="William W."/>
        </authorList>
    </citation>
    <scope>NUCLEOTIDE SEQUENCE [LARGE SCALE GENOMIC DNA]</scope>
    <source>
        <strain evidence="1">BBR_PRJEB10994</strain>
    </source>
</reference>
<dbReference type="EMBL" id="CZCS02000013">
    <property type="protein sequence ID" value="VXD14492.1"/>
    <property type="molecule type" value="Genomic_DNA"/>
</dbReference>
<sequence>MIPLVQVLTGLGDYLLTPIVGFRSEGILRLRSVTREQGIEIIALRITVRTLLSSETLSLLTVPCSLFPSAIVRIFSQRGRWHCS</sequence>
<name>A0A7Z9BI64_9CYAN</name>
<protein>
    <submittedName>
        <fullName evidence="1">Uncharacterized protein</fullName>
    </submittedName>
</protein>
<comment type="caution">
    <text evidence="1">The sequence shown here is derived from an EMBL/GenBank/DDBJ whole genome shotgun (WGS) entry which is preliminary data.</text>
</comment>
<dbReference type="AlphaFoldDB" id="A0A7Z9BI64"/>
<evidence type="ECO:0000313" key="1">
    <source>
        <dbReference type="EMBL" id="VXD14492.1"/>
    </source>
</evidence>
<proteinExistence type="predicted"/>
<keyword evidence="2" id="KW-1185">Reference proteome</keyword>
<evidence type="ECO:0000313" key="2">
    <source>
        <dbReference type="Proteomes" id="UP000182190"/>
    </source>
</evidence>
<accession>A0A7Z9BI64</accession>
<dbReference type="Proteomes" id="UP000182190">
    <property type="component" value="Unassembled WGS sequence"/>
</dbReference>
<gene>
    <name evidence="1" type="ORF">PL9631_110035</name>
</gene>